<dbReference type="Proteomes" id="UP000006426">
    <property type="component" value="Plasmid pmppla107"/>
</dbReference>
<accession>A0AAD0PW39</accession>
<organism evidence="1 2">
    <name type="scientific">Pseudomonas amygdali pv. lachrymans str. M301315</name>
    <dbReference type="NCBI Taxonomy" id="629260"/>
    <lineage>
        <taxon>Bacteria</taxon>
        <taxon>Pseudomonadati</taxon>
        <taxon>Pseudomonadota</taxon>
        <taxon>Gammaproteobacteria</taxon>
        <taxon>Pseudomonadales</taxon>
        <taxon>Pseudomonadaceae</taxon>
        <taxon>Pseudomonas</taxon>
        <taxon>Pseudomonas amygdali</taxon>
    </lineage>
</organism>
<dbReference type="RefSeq" id="WP_005741860.1">
    <property type="nucleotide sequence ID" value="NZ_CP031226.1"/>
</dbReference>
<gene>
    <name evidence="1" type="ORF">PLA107_031985</name>
</gene>
<name>A0AAD0PW39_PSEAV</name>
<evidence type="ECO:0000313" key="2">
    <source>
        <dbReference type="Proteomes" id="UP000006426"/>
    </source>
</evidence>
<sequence length="224" mass="25069">MTEGFFRIPAYQSNSARLVIDSLKAPVNMLWLHTQSINNITGEPALHATAWDEHPGHHFLYKIGIQPQVEMVDGQKSWYPSFELEFTLSDFLTLHVLLLKFKQLHQNYLARQVTEASTTTLTELSGGLCFELDYTLAKRNKAGDEDHLTPECRALKVFHMASGQRTNIGTFKMFGAVTGMTGLLLEAERINAILNGDAPEAVGAIERMPFTRPALNTRPALRVV</sequence>
<evidence type="ECO:0000313" key="1">
    <source>
        <dbReference type="EMBL" id="AXH59846.1"/>
    </source>
</evidence>
<keyword evidence="1" id="KW-0614">Plasmid</keyword>
<proteinExistence type="predicted"/>
<dbReference type="GeneID" id="39474242"/>
<geneLocation type="plasmid" evidence="2">
    <name>pmppla107</name>
</geneLocation>
<dbReference type="AlphaFoldDB" id="A0AAD0PW39"/>
<dbReference type="EMBL" id="CP031226">
    <property type="protein sequence ID" value="AXH59846.1"/>
    <property type="molecule type" value="Genomic_DNA"/>
</dbReference>
<reference evidence="1 2" key="1">
    <citation type="journal article" date="2011" name="PLoS Pathog.">
        <title>Dynamic evolution of pathogenicity revealed by sequencing and comparative genomics of 19 Pseudomonas syringae isolates.</title>
        <authorList>
            <person name="Baltrus D.A."/>
            <person name="Nishimura M.T."/>
            <person name="Romanchuk A."/>
            <person name="Chang J.H."/>
            <person name="Mukhtar M.S."/>
            <person name="Cherkis K."/>
            <person name="Roach J."/>
            <person name="Grant S.R."/>
            <person name="Jones C.D."/>
            <person name="Dangl J.L."/>
        </authorList>
    </citation>
    <scope>NUCLEOTIDE SEQUENCE [LARGE SCALE GENOMIC DNA]</scope>
    <source>
        <strain evidence="1 2">M301315</strain>
    </source>
</reference>
<protein>
    <submittedName>
        <fullName evidence="1">Uncharacterized protein</fullName>
    </submittedName>
</protein>